<comment type="caution">
    <text evidence="3">The sequence shown here is derived from an EMBL/GenBank/DDBJ whole genome shotgun (WGS) entry which is preliminary data.</text>
</comment>
<dbReference type="Pfam" id="PF18754">
    <property type="entry name" value="Nmad3"/>
    <property type="match status" value="1"/>
</dbReference>
<accession>A0ABD6A8V2</accession>
<protein>
    <recommendedName>
        <fullName evidence="2">Nucleotide modification associated domain-containing protein</fullName>
    </recommendedName>
</protein>
<keyword evidence="4" id="KW-1185">Reference proteome</keyword>
<dbReference type="GeneID" id="79316617"/>
<dbReference type="AlphaFoldDB" id="A0ABD6A8V2"/>
<dbReference type="Proteomes" id="UP001596547">
    <property type="component" value="Unassembled WGS sequence"/>
</dbReference>
<name>A0ABD6A8V2_9EURY</name>
<evidence type="ECO:0000313" key="4">
    <source>
        <dbReference type="Proteomes" id="UP001596547"/>
    </source>
</evidence>
<organism evidence="3 4">
    <name type="scientific">Halomarina halobia</name>
    <dbReference type="NCBI Taxonomy" id="3033386"/>
    <lineage>
        <taxon>Archaea</taxon>
        <taxon>Methanobacteriati</taxon>
        <taxon>Methanobacteriota</taxon>
        <taxon>Stenosarchaea group</taxon>
        <taxon>Halobacteria</taxon>
        <taxon>Halobacteriales</taxon>
        <taxon>Natronomonadaceae</taxon>
        <taxon>Halomarina</taxon>
    </lineage>
</organism>
<dbReference type="InterPro" id="IPR041135">
    <property type="entry name" value="Nmad3"/>
</dbReference>
<proteinExistence type="predicted"/>
<feature type="domain" description="Nucleotide modification associated" evidence="2">
    <location>
        <begin position="9"/>
        <end position="229"/>
    </location>
</feature>
<evidence type="ECO:0000313" key="3">
    <source>
        <dbReference type="EMBL" id="MFC7316731.1"/>
    </source>
</evidence>
<gene>
    <name evidence="3" type="ORF">ACFQPE_07995</name>
</gene>
<dbReference type="RefSeq" id="WP_276304006.1">
    <property type="nucleotide sequence ID" value="NZ_CP119992.1"/>
</dbReference>
<reference evidence="3 4" key="1">
    <citation type="journal article" date="2019" name="Int. J. Syst. Evol. Microbiol.">
        <title>The Global Catalogue of Microorganisms (GCM) 10K type strain sequencing project: providing services to taxonomists for standard genome sequencing and annotation.</title>
        <authorList>
            <consortium name="The Broad Institute Genomics Platform"/>
            <consortium name="The Broad Institute Genome Sequencing Center for Infectious Disease"/>
            <person name="Wu L."/>
            <person name="Ma J."/>
        </authorList>
    </citation>
    <scope>NUCLEOTIDE SEQUENCE [LARGE SCALE GENOMIC DNA]</scope>
    <source>
        <strain evidence="3 4">PSR21</strain>
    </source>
</reference>
<dbReference type="EMBL" id="JBHTBF010000002">
    <property type="protein sequence ID" value="MFC7316731.1"/>
    <property type="molecule type" value="Genomic_DNA"/>
</dbReference>
<evidence type="ECO:0000256" key="1">
    <source>
        <dbReference type="SAM" id="MobiDB-lite"/>
    </source>
</evidence>
<feature type="region of interest" description="Disordered" evidence="1">
    <location>
        <begin position="67"/>
        <end position="87"/>
    </location>
</feature>
<sequence>MNPRETGPRAVAINVAANTNMPGVRGPVRPDGTFEYVPIPERRPTREPVPTYADLDLETEIPEAERGTPVHFDPEFPEAGGERYTYGDEHGVKARPLSELERGDYLLFYATLSQVGEPAPWQAPEWGAYLVGAFRLARAPVTGEAYRDLSREERAPFRNNAHVKRADFDARVLVLGDPDGSRLFERAVPLSGRETGTAANRIVTDLSADSGRGPWWRRPLRFDAAATDELLAILDGHAVERCF</sequence>
<evidence type="ECO:0000259" key="2">
    <source>
        <dbReference type="Pfam" id="PF18754"/>
    </source>
</evidence>